<comment type="similarity">
    <text evidence="2">Belongs to the transglycosylase Slt family.</text>
</comment>
<accession>M1Z863</accession>
<feature type="repeat" description="TPR" evidence="4">
    <location>
        <begin position="617"/>
        <end position="650"/>
    </location>
</feature>
<dbReference type="GO" id="GO:0008033">
    <property type="term" value="P:tRNA processing"/>
    <property type="evidence" value="ECO:0007669"/>
    <property type="project" value="UniProtKB-UniRule"/>
</dbReference>
<dbReference type="PANTHER" id="PTHR37423">
    <property type="entry name" value="SOLUBLE LYTIC MUREIN TRANSGLYCOSYLASE-RELATED"/>
    <property type="match status" value="1"/>
</dbReference>
<dbReference type="GO" id="GO:0052381">
    <property type="term" value="F:tRNA dimethylallyltransferase activity"/>
    <property type="evidence" value="ECO:0007669"/>
    <property type="project" value="UniProtKB-UniRule"/>
</dbReference>
<evidence type="ECO:0000313" key="10">
    <source>
        <dbReference type="Proteomes" id="UP000011704"/>
    </source>
</evidence>
<dbReference type="SUPFAM" id="SSF52540">
    <property type="entry name" value="P-loop containing nucleoside triphosphate hydrolases"/>
    <property type="match status" value="1"/>
</dbReference>
<keyword evidence="3 7" id="KW-0547">Nucleotide-binding</keyword>
<dbReference type="HOGENOM" id="CLU_289479_0_0_0"/>
<dbReference type="Gene3D" id="1.25.40.10">
    <property type="entry name" value="Tetratricopeptide repeat domain"/>
    <property type="match status" value="4"/>
</dbReference>
<dbReference type="Pfam" id="PF01715">
    <property type="entry name" value="IPPT"/>
    <property type="match status" value="1"/>
</dbReference>
<dbReference type="CDD" id="cd13401">
    <property type="entry name" value="Slt70-like"/>
    <property type="match status" value="1"/>
</dbReference>
<dbReference type="SMART" id="SM00028">
    <property type="entry name" value="TPR"/>
    <property type="match status" value="5"/>
</dbReference>
<gene>
    <name evidence="3" type="primary">miaA</name>
    <name evidence="9" type="ORF">NITGR_10044</name>
</gene>
<dbReference type="NCBIfam" id="TIGR00174">
    <property type="entry name" value="miaA"/>
    <property type="match status" value="1"/>
</dbReference>
<comment type="function">
    <text evidence="1 3 6">Catalyzes the transfer of a dimethylallyl group onto the adenine at position 37 in tRNAs that read codons beginning with uridine, leading to the formation of N6-(dimethylallyl)adenosine (i(6)A).</text>
</comment>
<evidence type="ECO:0000256" key="2">
    <source>
        <dbReference type="ARBA" id="ARBA00007734"/>
    </source>
</evidence>
<dbReference type="InterPro" id="IPR018022">
    <property type="entry name" value="IPT"/>
</dbReference>
<dbReference type="PROSITE" id="PS50005">
    <property type="entry name" value="TPR"/>
    <property type="match status" value="2"/>
</dbReference>
<keyword evidence="10" id="KW-1185">Reference proteome</keyword>
<dbReference type="AlphaFoldDB" id="M1Z863"/>
<keyword evidence="3 5" id="KW-0819">tRNA processing</keyword>
<dbReference type="Proteomes" id="UP000011704">
    <property type="component" value="Unassembled WGS sequence"/>
</dbReference>
<dbReference type="InterPro" id="IPR008258">
    <property type="entry name" value="Transglycosylase_SLT_dom_1"/>
</dbReference>
<comment type="caution">
    <text evidence="9">The sequence shown here is derived from an EMBL/GenBank/DDBJ whole genome shotgun (WGS) entry which is preliminary data.</text>
</comment>
<protein>
    <recommendedName>
        <fullName evidence="3">tRNA dimethylallyltransferase</fullName>
        <ecNumber evidence="3">2.5.1.75</ecNumber>
    </recommendedName>
    <alternativeName>
        <fullName evidence="3">Dimethylallyl diphosphate:tRNA dimethylallyltransferase</fullName>
        <shortName evidence="3">DMAPP:tRNA dimethylallyltransferase</shortName>
        <shortName evidence="3">DMATase</shortName>
    </alternativeName>
    <alternativeName>
        <fullName evidence="3">Isopentenyl-diphosphate:tRNA isopentenyltransferase</fullName>
        <shortName evidence="3">IPP transferase</shortName>
        <shortName evidence="3">IPPT</shortName>
        <shortName evidence="3">IPTase</shortName>
    </alternativeName>
</protein>
<comment type="similarity">
    <text evidence="3 7">Belongs to the IPP transferase family.</text>
</comment>
<dbReference type="OrthoDB" id="9781970at2"/>
<evidence type="ECO:0000256" key="4">
    <source>
        <dbReference type="PROSITE-ProRule" id="PRU00339"/>
    </source>
</evidence>
<comment type="caution">
    <text evidence="3">Lacks conserved residue(s) required for the propagation of feature annotation.</text>
</comment>
<name>M1Z863_NITG3</name>
<dbReference type="HAMAP" id="MF_00185">
    <property type="entry name" value="IPP_trans"/>
    <property type="match status" value="1"/>
</dbReference>
<dbReference type="InterPro" id="IPR011990">
    <property type="entry name" value="TPR-like_helical_dom_sf"/>
</dbReference>
<dbReference type="InterPro" id="IPR023346">
    <property type="entry name" value="Lysozyme-like_dom_sf"/>
</dbReference>
<dbReference type="Pfam" id="PF13432">
    <property type="entry name" value="TPR_16"/>
    <property type="match status" value="1"/>
</dbReference>
<keyword evidence="3" id="KW-0460">Magnesium</keyword>
<dbReference type="Pfam" id="PF13181">
    <property type="entry name" value="TPR_8"/>
    <property type="match status" value="1"/>
</dbReference>
<dbReference type="SUPFAM" id="SSF53955">
    <property type="entry name" value="Lysozyme-like"/>
    <property type="match status" value="1"/>
</dbReference>
<evidence type="ECO:0000256" key="5">
    <source>
        <dbReference type="RuleBase" id="RU003783"/>
    </source>
</evidence>
<dbReference type="InterPro" id="IPR019734">
    <property type="entry name" value="TPR_rpt"/>
</dbReference>
<dbReference type="Gene3D" id="1.10.530.10">
    <property type="match status" value="1"/>
</dbReference>
<dbReference type="EMBL" id="CAQJ01000001">
    <property type="protein sequence ID" value="CCQ89187.1"/>
    <property type="molecule type" value="Genomic_DNA"/>
</dbReference>
<comment type="cofactor">
    <cofactor evidence="3">
        <name>Mg(2+)</name>
        <dbReference type="ChEBI" id="CHEBI:18420"/>
    </cofactor>
</comment>
<dbReference type="InterPro" id="IPR027417">
    <property type="entry name" value="P-loop_NTPase"/>
</dbReference>
<reference evidence="9 10" key="1">
    <citation type="journal article" date="2013" name="Front. Microbiol.">
        <title>The genome of Nitrospina gracilis illuminates the metabolism and evolution of the major marine nitrite oxidizer.</title>
        <authorList>
            <person name="Luecker S."/>
            <person name="Nowka B."/>
            <person name="Rattei T."/>
            <person name="Spieck E."/>
            <person name="and Daims H."/>
        </authorList>
    </citation>
    <scope>NUCLEOTIDE SEQUENCE [LARGE SCALE GENOMIC DNA]</scope>
    <source>
        <strain evidence="9 10">3/211</strain>
    </source>
</reference>
<evidence type="ECO:0000259" key="8">
    <source>
        <dbReference type="Pfam" id="PF01464"/>
    </source>
</evidence>
<evidence type="ECO:0000313" key="9">
    <source>
        <dbReference type="EMBL" id="CCQ89187.1"/>
    </source>
</evidence>
<dbReference type="EC" id="2.5.1.75" evidence="3"/>
<keyword evidence="4" id="KW-0802">TPR repeat</keyword>
<evidence type="ECO:0000256" key="1">
    <source>
        <dbReference type="ARBA" id="ARBA00003213"/>
    </source>
</evidence>
<comment type="subunit">
    <text evidence="3">Monomer.</text>
</comment>
<feature type="binding site" evidence="3">
    <location>
        <begin position="11"/>
        <end position="16"/>
    </location>
    <ligand>
        <name>substrate</name>
    </ligand>
</feature>
<dbReference type="STRING" id="1266370.NITGR_10044"/>
<dbReference type="PANTHER" id="PTHR37423:SF2">
    <property type="entry name" value="MEMBRANE-BOUND LYTIC MUREIN TRANSGLYCOSYLASE C"/>
    <property type="match status" value="1"/>
</dbReference>
<dbReference type="GO" id="GO:0005524">
    <property type="term" value="F:ATP binding"/>
    <property type="evidence" value="ECO:0007669"/>
    <property type="project" value="UniProtKB-UniRule"/>
</dbReference>
<feature type="site" description="Interaction with substrate tRNA" evidence="3">
    <location>
        <position position="100"/>
    </location>
</feature>
<dbReference type="Gene3D" id="1.10.20.140">
    <property type="match status" value="1"/>
</dbReference>
<keyword evidence="3 7" id="KW-0808">Transferase</keyword>
<sequence length="1059" mass="122576">MNALIILAGPTASGKSDTALALAGHMDVEIVSADSMQVYRHFDIGTAKPSHEVRAQVPHHLIDILDPHEPFTAFDFKQRAQEVVRDILARNRIPVMVGGTGLYLKTFIENYECAVEPDPEIREQVQREIEERGPAALHDELKKVDPEYAAQIEPNDPIRIERALTVFRQSGRGLSSFHQTDMDNRETGYNFDIHLFLLERERQDLYTHINRRVERMIDDGLKEEVERLMERGYKKEWKPFSSIGYAQMVRHLEGEISLDRACYEIQRETRHFAKRQITWFKKMEATRPVPVHAADTGSTLAEKVLRLLPSTVALLLAFCLTLLPGNVKAGEVQEEYRQAVEMMQSGKWDQALQLLQPLEQQTLETATRKRLTYLLARVHSNRQDHKQALKFFDKSLTLYPEVEDDIRYQRARSQTALGQYAEALAELDRLAVRIPSSLLLPRVHLLKADIHRLQNHPEPALRHLKEAYRLIHFRVSMEDYMETLPEIVTQQIALYEKTGDLQGEYDAWRTLYAVYPDHPKAEEAEAALTRLASQDGVTPKPLSLRERSRRLRKLLGQARFETVIQEVRSLMNTSNRILPGRFYFILADAHQGLRDRAAANEVLNEFMRRYPLHDKVPKAAFIVGRNLWNLGDRDSALEHFQKVVEVAKRRDLKTEAAFIVGKIHEEAKNEEAALTAYRTLVKDHEKTEFGQQAAWQIGWVHYRAERWDAAADQFRTNLQRLPQGDFADKNAFWLAKSLGKQNKTDEVRQVYEELARQYPYTYYGLQAQNKLDAADDPHTLTPIATTAVVKTSLPSETESPTDPGRPLNDSEWFHFSRAVELIELGLHRRAREEMRQVTGTVRKDYDGVMWLSHWFNRAHAFSDSQRVLGLYRSFKSLHGEKELPEAFWKNYYPPAYFQKVRNWAETFDVDPFLVISLMRQESLYDRWSVSPAGARGLMQLMPKTASLMHRQTGNAEDLDIEELFDPNLNIRLGVRYLSHLMQEHAGNRIHILIAYNAGPHVLDAWRRRFGNLDDPDAFIESIPYPETRKYVKRVSRNHDLYKRLYAGATQTETESNKTF</sequence>
<dbReference type="Gene3D" id="3.40.50.300">
    <property type="entry name" value="P-loop containing nucleotide triphosphate hydrolases"/>
    <property type="match status" value="1"/>
</dbReference>
<feature type="repeat" description="TPR" evidence="4">
    <location>
        <begin position="369"/>
        <end position="402"/>
    </location>
</feature>
<feature type="domain" description="Transglycosylase SLT" evidence="8">
    <location>
        <begin position="901"/>
        <end position="1014"/>
    </location>
</feature>
<proteinExistence type="inferred from homology"/>
<feature type="region of interest" description="Interaction with substrate tRNA" evidence="3">
    <location>
        <begin position="34"/>
        <end position="37"/>
    </location>
</feature>
<evidence type="ECO:0000256" key="7">
    <source>
        <dbReference type="RuleBase" id="RU003785"/>
    </source>
</evidence>
<comment type="catalytic activity">
    <reaction evidence="3 5">
        <text>adenosine(37) in tRNA + dimethylallyl diphosphate = N(6)-dimethylallyladenosine(37) in tRNA + diphosphate</text>
        <dbReference type="Rhea" id="RHEA:26482"/>
        <dbReference type="Rhea" id="RHEA-COMP:10162"/>
        <dbReference type="Rhea" id="RHEA-COMP:10375"/>
        <dbReference type="ChEBI" id="CHEBI:33019"/>
        <dbReference type="ChEBI" id="CHEBI:57623"/>
        <dbReference type="ChEBI" id="CHEBI:74411"/>
        <dbReference type="ChEBI" id="CHEBI:74415"/>
        <dbReference type="EC" id="2.5.1.75"/>
    </reaction>
</comment>
<dbReference type="SUPFAM" id="SSF48452">
    <property type="entry name" value="TPR-like"/>
    <property type="match status" value="2"/>
</dbReference>
<evidence type="ECO:0000256" key="6">
    <source>
        <dbReference type="RuleBase" id="RU003784"/>
    </source>
</evidence>
<organism evidence="9 10">
    <name type="scientific">Nitrospina gracilis (strain 3/211)</name>
    <dbReference type="NCBI Taxonomy" id="1266370"/>
    <lineage>
        <taxon>Bacteria</taxon>
        <taxon>Pseudomonadati</taxon>
        <taxon>Nitrospinota/Tectimicrobiota group</taxon>
        <taxon>Nitrospinota</taxon>
        <taxon>Nitrospinia</taxon>
        <taxon>Nitrospinales</taxon>
        <taxon>Nitrospinaceae</taxon>
        <taxon>Nitrospina</taxon>
    </lineage>
</organism>
<keyword evidence="3 7" id="KW-0067">ATP-binding</keyword>
<dbReference type="RefSeq" id="WP_005005335.1">
    <property type="nucleotide sequence ID" value="NZ_HG422173.1"/>
</dbReference>
<dbReference type="Pfam" id="PF13174">
    <property type="entry name" value="TPR_6"/>
    <property type="match status" value="1"/>
</dbReference>
<dbReference type="Pfam" id="PF01464">
    <property type="entry name" value="SLT"/>
    <property type="match status" value="1"/>
</dbReference>
<dbReference type="InParanoid" id="M1Z863"/>
<feature type="binding site" evidence="3">
    <location>
        <begin position="9"/>
        <end position="16"/>
    </location>
    <ligand>
        <name>ATP</name>
        <dbReference type="ChEBI" id="CHEBI:30616"/>
    </ligand>
</feature>
<feature type="site" description="Interaction with substrate tRNA" evidence="3">
    <location>
        <position position="122"/>
    </location>
</feature>
<evidence type="ECO:0000256" key="3">
    <source>
        <dbReference type="HAMAP-Rule" id="MF_00185"/>
    </source>
</evidence>